<protein>
    <submittedName>
        <fullName evidence="2">CinA-like competence damage protein</fullName>
    </submittedName>
</protein>
<keyword evidence="3" id="KW-1185">Reference proteome</keyword>
<dbReference type="EMBL" id="LNYS01000001">
    <property type="protein sequence ID" value="KTD53079.1"/>
    <property type="molecule type" value="Genomic_DNA"/>
</dbReference>
<name>A0A0W0Y7V2_9GAMM</name>
<dbReference type="InterPro" id="IPR008136">
    <property type="entry name" value="CinA_C"/>
</dbReference>
<evidence type="ECO:0000313" key="2">
    <source>
        <dbReference type="EMBL" id="KTD53079.1"/>
    </source>
</evidence>
<dbReference type="PATRIC" id="fig|45073.5.peg.35"/>
<dbReference type="Pfam" id="PF02464">
    <property type="entry name" value="CinA"/>
    <property type="match status" value="1"/>
</dbReference>
<accession>A0A0W0Y7V2</accession>
<dbReference type="SUPFAM" id="SSF142433">
    <property type="entry name" value="CinA-like"/>
    <property type="match status" value="1"/>
</dbReference>
<sequence>MKSGQMAIDFLKARGLVLVTAESCTAGQILAILGKVEGCGECLELGYVVYSEDAKKNVLHVRDETIRTYTLTSEHVAREMALGALQKSKANIVIATTGLTGSEPMDGVEPGTICFAWGLKHNQEWRLYSETKKFKGTRSEVQVDAANYALESLPKIYHRLNSDA</sequence>
<dbReference type="Proteomes" id="UP000054618">
    <property type="component" value="Unassembled WGS sequence"/>
</dbReference>
<evidence type="ECO:0000313" key="3">
    <source>
        <dbReference type="Proteomes" id="UP000054618"/>
    </source>
</evidence>
<feature type="domain" description="CinA C-terminal" evidence="1">
    <location>
        <begin position="7"/>
        <end position="154"/>
    </location>
</feature>
<dbReference type="InterPro" id="IPR036653">
    <property type="entry name" value="CinA-like_C"/>
</dbReference>
<evidence type="ECO:0000259" key="1">
    <source>
        <dbReference type="Pfam" id="PF02464"/>
    </source>
</evidence>
<comment type="caution">
    <text evidence="2">The sequence shown here is derived from an EMBL/GenBank/DDBJ whole genome shotgun (WGS) entry which is preliminary data.</text>
</comment>
<gene>
    <name evidence="2" type="ORF">Lqui_0034</name>
</gene>
<dbReference type="Gene3D" id="3.90.950.20">
    <property type="entry name" value="CinA-like"/>
    <property type="match status" value="1"/>
</dbReference>
<dbReference type="AlphaFoldDB" id="A0A0W0Y7V2"/>
<proteinExistence type="predicted"/>
<organism evidence="2 3">
    <name type="scientific">Legionella quinlivanii</name>
    <dbReference type="NCBI Taxonomy" id="45073"/>
    <lineage>
        <taxon>Bacteria</taxon>
        <taxon>Pseudomonadati</taxon>
        <taxon>Pseudomonadota</taxon>
        <taxon>Gammaproteobacteria</taxon>
        <taxon>Legionellales</taxon>
        <taxon>Legionellaceae</taxon>
        <taxon>Legionella</taxon>
    </lineage>
</organism>
<dbReference type="OrthoDB" id="9801454at2"/>
<dbReference type="STRING" id="45073.Lqui_0034"/>
<reference evidence="2 3" key="1">
    <citation type="submission" date="2015-11" db="EMBL/GenBank/DDBJ databases">
        <title>Genomic analysis of 38 Legionella species identifies large and diverse effector repertoires.</title>
        <authorList>
            <person name="Burstein D."/>
            <person name="Amaro F."/>
            <person name="Zusman T."/>
            <person name="Lifshitz Z."/>
            <person name="Cohen O."/>
            <person name="Gilbert J.A."/>
            <person name="Pupko T."/>
            <person name="Shuman H.A."/>
            <person name="Segal G."/>
        </authorList>
    </citation>
    <scope>NUCLEOTIDE SEQUENCE [LARGE SCALE GENOMIC DNA]</scope>
    <source>
        <strain evidence="2 3">CDC#1442-AUS-E</strain>
    </source>
</reference>
<dbReference type="NCBIfam" id="TIGR00199">
    <property type="entry name" value="PncC_domain"/>
    <property type="match status" value="1"/>
</dbReference>